<dbReference type="InterPro" id="IPR006311">
    <property type="entry name" value="TAT_signal"/>
</dbReference>
<keyword evidence="2" id="KW-1185">Reference proteome</keyword>
<evidence type="ECO:0000313" key="2">
    <source>
        <dbReference type="Proteomes" id="UP000321049"/>
    </source>
</evidence>
<dbReference type="Proteomes" id="UP000321049">
    <property type="component" value="Unassembled WGS sequence"/>
</dbReference>
<reference evidence="1 2" key="1">
    <citation type="submission" date="2019-07" db="EMBL/GenBank/DDBJ databases">
        <title>Whole genome shotgun sequence of Cellulomonas terrae NBRC 100819.</title>
        <authorList>
            <person name="Hosoyama A."/>
            <person name="Uohara A."/>
            <person name="Ohji S."/>
            <person name="Ichikawa N."/>
        </authorList>
    </citation>
    <scope>NUCLEOTIDE SEQUENCE [LARGE SCALE GENOMIC DNA]</scope>
    <source>
        <strain evidence="1 2">NBRC 100819</strain>
    </source>
</reference>
<protein>
    <submittedName>
        <fullName evidence="1">Uncharacterized protein</fullName>
    </submittedName>
</protein>
<dbReference type="PROSITE" id="PS51318">
    <property type="entry name" value="TAT"/>
    <property type="match status" value="1"/>
</dbReference>
<evidence type="ECO:0000313" key="1">
    <source>
        <dbReference type="EMBL" id="GEM00307.1"/>
    </source>
</evidence>
<name>A0A511JQQ3_9CELL</name>
<comment type="caution">
    <text evidence="1">The sequence shown here is derived from an EMBL/GenBank/DDBJ whole genome shotgun (WGS) entry which is preliminary data.</text>
</comment>
<dbReference type="EMBL" id="BJWH01000032">
    <property type="protein sequence ID" value="GEM00307.1"/>
    <property type="molecule type" value="Genomic_DNA"/>
</dbReference>
<gene>
    <name evidence="1" type="ORF">CTE05_38530</name>
</gene>
<sequence length="365" mass="37243">MLVEVGMTPDRLGPQGPSRRAVLTGAVSGIGTALLAAPTKAAASERAAGGTAVALVPLETSEIVTYDSTWATQHVLDVPLAVSIAGYALPSSGLTVTVSFDLRLLASTDRVAIAAGTASWSASCEPAQVLDDGTARVTFDVVRPQGSSRRRSSSTVALPLRPLDLYPDENIGAPHPLVIEVVRRGGAQRTARTWSTVSRSVPATPWGVEVAAAWTSLELPGSLGPLGYRAPISVRLRSTGPAPIPAGSELVVDLDASVVAGLEVLTASIDGLAIAAPTPRVGRQDETLLRGSWVVPVAIPAGSVLDVVLDCTPVAAPPTPRSLRRATVSLVGAGAGVPRETGRYTAVDLTSSGTPTTDGIAVGTI</sequence>
<dbReference type="AlphaFoldDB" id="A0A511JQQ3"/>
<organism evidence="1 2">
    <name type="scientific">Cellulomonas terrae</name>
    <dbReference type="NCBI Taxonomy" id="311234"/>
    <lineage>
        <taxon>Bacteria</taxon>
        <taxon>Bacillati</taxon>
        <taxon>Actinomycetota</taxon>
        <taxon>Actinomycetes</taxon>
        <taxon>Micrococcales</taxon>
        <taxon>Cellulomonadaceae</taxon>
        <taxon>Cellulomonas</taxon>
    </lineage>
</organism>
<accession>A0A511JQQ3</accession>
<proteinExistence type="predicted"/>